<comment type="similarity">
    <text evidence="1">Belongs to the AHA1 family.</text>
</comment>
<sequence>MSSQDYATSITVDRTPAYVFDAITDPRRWWSGEFEGPTDEVGGVFTYRYEDLHISKQKVAELVPGKRVVWLVVEGGPTFVAAKNEWKGTRIIFDIAETGNGTELRFTHVGLIPRLECYDNCTDVWGSIIRDDLRTLIETRMPQSRQLERHVEDLRARTEQR</sequence>
<name>A0A538TGB9_UNCEI</name>
<dbReference type="SUPFAM" id="SSF55961">
    <property type="entry name" value="Bet v1-like"/>
    <property type="match status" value="1"/>
</dbReference>
<gene>
    <name evidence="3" type="ORF">E6K78_11365</name>
</gene>
<dbReference type="AlphaFoldDB" id="A0A538TGB9"/>
<dbReference type="EMBL" id="VBOY01000126">
    <property type="protein sequence ID" value="TMQ62661.1"/>
    <property type="molecule type" value="Genomic_DNA"/>
</dbReference>
<dbReference type="Pfam" id="PF08327">
    <property type="entry name" value="AHSA1"/>
    <property type="match status" value="1"/>
</dbReference>
<dbReference type="CDD" id="cd07814">
    <property type="entry name" value="SRPBCC_CalC_Aha1-like"/>
    <property type="match status" value="1"/>
</dbReference>
<protein>
    <submittedName>
        <fullName evidence="3">SRPBCC domain-containing protein</fullName>
    </submittedName>
</protein>
<dbReference type="Proteomes" id="UP000316609">
    <property type="component" value="Unassembled WGS sequence"/>
</dbReference>
<evidence type="ECO:0000313" key="4">
    <source>
        <dbReference type="Proteomes" id="UP000316609"/>
    </source>
</evidence>
<evidence type="ECO:0000256" key="1">
    <source>
        <dbReference type="ARBA" id="ARBA00006817"/>
    </source>
</evidence>
<dbReference type="InterPro" id="IPR023393">
    <property type="entry name" value="START-like_dom_sf"/>
</dbReference>
<organism evidence="3 4">
    <name type="scientific">Eiseniibacteriota bacterium</name>
    <dbReference type="NCBI Taxonomy" id="2212470"/>
    <lineage>
        <taxon>Bacteria</taxon>
        <taxon>Candidatus Eiseniibacteriota</taxon>
    </lineage>
</organism>
<evidence type="ECO:0000313" key="3">
    <source>
        <dbReference type="EMBL" id="TMQ62661.1"/>
    </source>
</evidence>
<reference evidence="3 4" key="1">
    <citation type="journal article" date="2019" name="Nat. Microbiol.">
        <title>Mediterranean grassland soil C-N compound turnover is dependent on rainfall and depth, and is mediated by genomically divergent microorganisms.</title>
        <authorList>
            <person name="Diamond S."/>
            <person name="Andeer P.F."/>
            <person name="Li Z."/>
            <person name="Crits-Christoph A."/>
            <person name="Burstein D."/>
            <person name="Anantharaman K."/>
            <person name="Lane K.R."/>
            <person name="Thomas B.C."/>
            <person name="Pan C."/>
            <person name="Northen T.R."/>
            <person name="Banfield J.F."/>
        </authorList>
    </citation>
    <scope>NUCLEOTIDE SEQUENCE [LARGE SCALE GENOMIC DNA]</scope>
    <source>
        <strain evidence="3">WS_8</strain>
    </source>
</reference>
<proteinExistence type="inferred from homology"/>
<evidence type="ECO:0000259" key="2">
    <source>
        <dbReference type="Pfam" id="PF08327"/>
    </source>
</evidence>
<accession>A0A538TGB9</accession>
<comment type="caution">
    <text evidence="3">The sequence shown here is derived from an EMBL/GenBank/DDBJ whole genome shotgun (WGS) entry which is preliminary data.</text>
</comment>
<dbReference type="InterPro" id="IPR013538">
    <property type="entry name" value="ASHA1/2-like_C"/>
</dbReference>
<dbReference type="Gene3D" id="3.30.530.20">
    <property type="match status" value="1"/>
</dbReference>
<feature type="domain" description="Activator of Hsp90 ATPase homologue 1/2-like C-terminal" evidence="2">
    <location>
        <begin position="15"/>
        <end position="137"/>
    </location>
</feature>